<dbReference type="GO" id="GO:0090141">
    <property type="term" value="P:positive regulation of mitochondrial fission"/>
    <property type="evidence" value="ECO:0007669"/>
    <property type="project" value="TreeGrafter"/>
</dbReference>
<dbReference type="SUPFAM" id="SSF53254">
    <property type="entry name" value="Phosphoglycerate mutase-like"/>
    <property type="match status" value="1"/>
</dbReference>
<protein>
    <recommendedName>
        <fullName evidence="4">Serine/threonine-protein phosphatase PGAM5, mitochondrial</fullName>
        <ecNumber evidence="2">3.1.3.16</ecNumber>
    </recommendedName>
    <alternativeName>
        <fullName evidence="5">Serine/threonine-protein phosphatase Pgam5, mitochondrial</fullName>
    </alternativeName>
</protein>
<evidence type="ECO:0000256" key="3">
    <source>
        <dbReference type="ARBA" id="ARBA00022801"/>
    </source>
</evidence>
<dbReference type="EMBL" id="CAXLJL010000967">
    <property type="protein sequence ID" value="CAL5142159.1"/>
    <property type="molecule type" value="Genomic_DNA"/>
</dbReference>
<feature type="signal peptide" evidence="6">
    <location>
        <begin position="1"/>
        <end position="19"/>
    </location>
</feature>
<keyword evidence="6" id="KW-0732">Signal</keyword>
<evidence type="ECO:0000256" key="2">
    <source>
        <dbReference type="ARBA" id="ARBA00013081"/>
    </source>
</evidence>
<evidence type="ECO:0000256" key="5">
    <source>
        <dbReference type="ARBA" id="ARBA00040722"/>
    </source>
</evidence>
<feature type="chain" id="PRO_5043741187" description="Serine/threonine-protein phosphatase PGAM5, mitochondrial" evidence="6">
    <location>
        <begin position="20"/>
        <end position="299"/>
    </location>
</feature>
<comment type="caution">
    <text evidence="7">The sequence shown here is derived from an EMBL/GenBank/DDBJ whole genome shotgun (WGS) entry which is preliminary data.</text>
</comment>
<dbReference type="AlphaFoldDB" id="A0AAV2U034"/>
<dbReference type="Gene3D" id="3.40.50.1240">
    <property type="entry name" value="Phosphoglycerate mutase-like"/>
    <property type="match status" value="1"/>
</dbReference>
<name>A0AAV2U034_CALDB</name>
<evidence type="ECO:0000313" key="8">
    <source>
        <dbReference type="Proteomes" id="UP001497525"/>
    </source>
</evidence>
<dbReference type="Proteomes" id="UP001497525">
    <property type="component" value="Unassembled WGS sequence"/>
</dbReference>
<dbReference type="CDD" id="cd07067">
    <property type="entry name" value="HP_PGM_like"/>
    <property type="match status" value="1"/>
</dbReference>
<reference evidence="7" key="1">
    <citation type="submission" date="2024-06" db="EMBL/GenBank/DDBJ databases">
        <authorList>
            <person name="Liu X."/>
            <person name="Lenzi L."/>
            <person name="Haldenby T S."/>
            <person name="Uol C."/>
        </authorList>
    </citation>
    <scope>NUCLEOTIDE SEQUENCE</scope>
</reference>
<dbReference type="PANTHER" id="PTHR20935:SF0">
    <property type="entry name" value="SERINE_THREONINE-PROTEIN PHOSPHATASE PGAM5, MITOCHONDRIAL"/>
    <property type="match status" value="1"/>
</dbReference>
<evidence type="ECO:0000256" key="4">
    <source>
        <dbReference type="ARBA" id="ARBA00039765"/>
    </source>
</evidence>
<dbReference type="Pfam" id="PF00300">
    <property type="entry name" value="His_Phos_1"/>
    <property type="match status" value="1"/>
</dbReference>
<dbReference type="GO" id="GO:0004722">
    <property type="term" value="F:protein serine/threonine phosphatase activity"/>
    <property type="evidence" value="ECO:0007669"/>
    <property type="project" value="UniProtKB-EC"/>
</dbReference>
<evidence type="ECO:0000256" key="6">
    <source>
        <dbReference type="SAM" id="SignalP"/>
    </source>
</evidence>
<dbReference type="InterPro" id="IPR051021">
    <property type="entry name" value="Mito_Ser/Thr_phosphatase"/>
</dbReference>
<organism evidence="7 8">
    <name type="scientific">Calicophoron daubneyi</name>
    <name type="common">Rumen fluke</name>
    <name type="synonym">Paramphistomum daubneyi</name>
    <dbReference type="NCBI Taxonomy" id="300641"/>
    <lineage>
        <taxon>Eukaryota</taxon>
        <taxon>Metazoa</taxon>
        <taxon>Spiralia</taxon>
        <taxon>Lophotrochozoa</taxon>
        <taxon>Platyhelminthes</taxon>
        <taxon>Trematoda</taxon>
        <taxon>Digenea</taxon>
        <taxon>Plagiorchiida</taxon>
        <taxon>Pronocephalata</taxon>
        <taxon>Paramphistomoidea</taxon>
        <taxon>Paramphistomidae</taxon>
        <taxon>Calicophoron</taxon>
    </lineage>
</organism>
<gene>
    <name evidence="7" type="ORF">CDAUBV1_LOCUS17429</name>
</gene>
<accession>A0AAV2U034</accession>
<comment type="similarity">
    <text evidence="1">Belongs to the phosphoglycerate mutase family. BPG-dependent PGAM subfamily.</text>
</comment>
<keyword evidence="3" id="KW-0378">Hydrolase</keyword>
<sequence length="299" mass="34229">MTCHRAVKVLAGGFIAALATLESQVSFFSSRAPPDDKNPHNSLPWALFSKVFQKKQQQEFPSPTPFQAHIDSKPVSVKPWNWNWDGRHPSVNELDGGRGDSSHHPRCSRHLIFIRHGQYVYANADSDCHLTQLGHEQLNYTGMRLKQLNFPYSALHYSTMTRAVESTEEVIKHITTARIEPTDLLREGAPYSLEPPLPYYQPTEEELKEEGGRIESAFKSYVHRPDPMQKEDSYEIFICHANVIRYFVCRALQIPPEAWIRFSLDHGSITWLVVRSDGRVILRWLGNSGHMPPDKISVQ</sequence>
<dbReference type="GO" id="GO:0005739">
    <property type="term" value="C:mitochondrion"/>
    <property type="evidence" value="ECO:0007669"/>
    <property type="project" value="TreeGrafter"/>
</dbReference>
<dbReference type="PANTHER" id="PTHR20935">
    <property type="entry name" value="PHOSPHOGLYCERATE MUTASE-RELATED"/>
    <property type="match status" value="1"/>
</dbReference>
<dbReference type="InterPro" id="IPR029033">
    <property type="entry name" value="His_PPase_superfam"/>
</dbReference>
<dbReference type="InterPro" id="IPR013078">
    <property type="entry name" value="His_Pase_superF_clade-1"/>
</dbReference>
<proteinExistence type="inferred from homology"/>
<evidence type="ECO:0000313" key="7">
    <source>
        <dbReference type="EMBL" id="CAL5142159.1"/>
    </source>
</evidence>
<evidence type="ECO:0000256" key="1">
    <source>
        <dbReference type="ARBA" id="ARBA00006717"/>
    </source>
</evidence>
<dbReference type="EC" id="3.1.3.16" evidence="2"/>
<dbReference type="SMART" id="SM00855">
    <property type="entry name" value="PGAM"/>
    <property type="match status" value="1"/>
</dbReference>